<proteinExistence type="predicted"/>
<evidence type="ECO:0000313" key="2">
    <source>
        <dbReference type="Proteomes" id="UP000523447"/>
    </source>
</evidence>
<dbReference type="AlphaFoldDB" id="A0A7X6M2M6"/>
<name>A0A7X6M2M6_9NOCA</name>
<protein>
    <recommendedName>
        <fullName evidence="3">PPE family protein</fullName>
    </recommendedName>
</protein>
<dbReference type="EMBL" id="JAAXPE010000038">
    <property type="protein sequence ID" value="NKY89027.1"/>
    <property type="molecule type" value="Genomic_DNA"/>
</dbReference>
<dbReference type="Proteomes" id="UP000523447">
    <property type="component" value="Unassembled WGS sequence"/>
</dbReference>
<evidence type="ECO:0008006" key="3">
    <source>
        <dbReference type="Google" id="ProtNLM"/>
    </source>
</evidence>
<dbReference type="Gene3D" id="1.20.1260.20">
    <property type="entry name" value="PPE superfamily"/>
    <property type="match status" value="1"/>
</dbReference>
<keyword evidence="2" id="KW-1185">Reference proteome</keyword>
<gene>
    <name evidence="1" type="ORF">HGA07_25870</name>
</gene>
<accession>A0A7X6M2M6</accession>
<reference evidence="1 2" key="1">
    <citation type="submission" date="2020-04" db="EMBL/GenBank/DDBJ databases">
        <title>MicrobeNet Type strains.</title>
        <authorList>
            <person name="Nicholson A.C."/>
        </authorList>
    </citation>
    <scope>NUCLEOTIDE SEQUENCE [LARGE SCALE GENOMIC DNA]</scope>
    <source>
        <strain evidence="1 2">DSM 44445</strain>
    </source>
</reference>
<evidence type="ECO:0000313" key="1">
    <source>
        <dbReference type="EMBL" id="NKY89027.1"/>
    </source>
</evidence>
<comment type="caution">
    <text evidence="1">The sequence shown here is derived from an EMBL/GenBank/DDBJ whole genome shotgun (WGS) entry which is preliminary data.</text>
</comment>
<dbReference type="RefSeq" id="WP_040722482.1">
    <property type="nucleotide sequence ID" value="NZ_CAWPHS010000032.1"/>
</dbReference>
<dbReference type="InterPro" id="IPR038332">
    <property type="entry name" value="PPE_sf"/>
</dbReference>
<organism evidence="1 2">
    <name type="scientific">Nocardia veterana</name>
    <dbReference type="NCBI Taxonomy" id="132249"/>
    <lineage>
        <taxon>Bacteria</taxon>
        <taxon>Bacillati</taxon>
        <taxon>Actinomycetota</taxon>
        <taxon>Actinomycetes</taxon>
        <taxon>Mycobacteriales</taxon>
        <taxon>Nocardiaceae</taxon>
        <taxon>Nocardia</taxon>
    </lineage>
</organism>
<sequence length="187" mass="20080">MGTEPQFDPPYVADREVYGSYSHRDLWEQVHETLDPTALGDAAAAWRQQATMVAAAFRTFADAARVEFEAWSGQARAAAVAATEAFVDRGAAVAETCLELHRLLDADAEAAQSIRDALPEPLEYVPLADPVAEVVHGGARRMSHDIAAAAALAEARDVLTFRYNTTLAASGDRVPRFAPDSGGGRRL</sequence>